<reference evidence="1 2" key="2">
    <citation type="journal article" date="2022" name="Mol. Ecol. Resour.">
        <title>The genomes of chicory, endive, great burdock and yacon provide insights into Asteraceae paleo-polyploidization history and plant inulin production.</title>
        <authorList>
            <person name="Fan W."/>
            <person name="Wang S."/>
            <person name="Wang H."/>
            <person name="Wang A."/>
            <person name="Jiang F."/>
            <person name="Liu H."/>
            <person name="Zhao H."/>
            <person name="Xu D."/>
            <person name="Zhang Y."/>
        </authorList>
    </citation>
    <scope>NUCLEOTIDE SEQUENCE [LARGE SCALE GENOMIC DNA]</scope>
    <source>
        <strain evidence="2">cv. Punajuju</strain>
        <tissue evidence="1">Leaves</tissue>
    </source>
</reference>
<keyword evidence="2" id="KW-1185">Reference proteome</keyword>
<dbReference type="EMBL" id="CM042013">
    <property type="protein sequence ID" value="KAI3739243.1"/>
    <property type="molecule type" value="Genomic_DNA"/>
</dbReference>
<sequence>MIACTVAGGGGGSVVTLSCNTMITNTNVRLTTIPPQINGIGTLLSYISTTRFSISLGFFSAFDGNRFHSSYSFLGRFCHPKLQSKKPYVVEESDEEPPQEEEDGIVESDINLEVAMSCTDRTEKVAGRGTQSKVNRAVSKGSSPNYVKEEKVFGTKGRFISSNSVTRAGPYASRNVATEPLESSSPEEANRYAIVDVSNPHEHAGQKALLMDNQLDLCRSKWKISEERFLNLTLLMNKTHVLNENIV</sequence>
<protein>
    <submittedName>
        <fullName evidence="1">Uncharacterized protein</fullName>
    </submittedName>
</protein>
<evidence type="ECO:0000313" key="2">
    <source>
        <dbReference type="Proteomes" id="UP001055811"/>
    </source>
</evidence>
<evidence type="ECO:0000313" key="1">
    <source>
        <dbReference type="EMBL" id="KAI3739243.1"/>
    </source>
</evidence>
<accession>A0ACB9CYI0</accession>
<name>A0ACB9CYI0_CICIN</name>
<gene>
    <name evidence="1" type="ORF">L2E82_29642</name>
</gene>
<dbReference type="Proteomes" id="UP001055811">
    <property type="component" value="Linkage Group LG05"/>
</dbReference>
<organism evidence="1 2">
    <name type="scientific">Cichorium intybus</name>
    <name type="common">Chicory</name>
    <dbReference type="NCBI Taxonomy" id="13427"/>
    <lineage>
        <taxon>Eukaryota</taxon>
        <taxon>Viridiplantae</taxon>
        <taxon>Streptophyta</taxon>
        <taxon>Embryophyta</taxon>
        <taxon>Tracheophyta</taxon>
        <taxon>Spermatophyta</taxon>
        <taxon>Magnoliopsida</taxon>
        <taxon>eudicotyledons</taxon>
        <taxon>Gunneridae</taxon>
        <taxon>Pentapetalae</taxon>
        <taxon>asterids</taxon>
        <taxon>campanulids</taxon>
        <taxon>Asterales</taxon>
        <taxon>Asteraceae</taxon>
        <taxon>Cichorioideae</taxon>
        <taxon>Cichorieae</taxon>
        <taxon>Cichoriinae</taxon>
        <taxon>Cichorium</taxon>
    </lineage>
</organism>
<proteinExistence type="predicted"/>
<reference evidence="2" key="1">
    <citation type="journal article" date="2022" name="Mol. Ecol. Resour.">
        <title>The genomes of chicory, endive, great burdock and yacon provide insights into Asteraceae palaeo-polyploidization history and plant inulin production.</title>
        <authorList>
            <person name="Fan W."/>
            <person name="Wang S."/>
            <person name="Wang H."/>
            <person name="Wang A."/>
            <person name="Jiang F."/>
            <person name="Liu H."/>
            <person name="Zhao H."/>
            <person name="Xu D."/>
            <person name="Zhang Y."/>
        </authorList>
    </citation>
    <scope>NUCLEOTIDE SEQUENCE [LARGE SCALE GENOMIC DNA]</scope>
    <source>
        <strain evidence="2">cv. Punajuju</strain>
    </source>
</reference>
<comment type="caution">
    <text evidence="1">The sequence shown here is derived from an EMBL/GenBank/DDBJ whole genome shotgun (WGS) entry which is preliminary data.</text>
</comment>